<keyword evidence="8" id="KW-0418">Kinase</keyword>
<dbReference type="PROSITE" id="PS50011">
    <property type="entry name" value="PROTEIN_KINASE_DOM"/>
    <property type="match status" value="1"/>
</dbReference>
<dbReference type="Pfam" id="PF01657">
    <property type="entry name" value="Stress-antifung"/>
    <property type="match status" value="2"/>
</dbReference>
<evidence type="ECO:0000256" key="13">
    <source>
        <dbReference type="PROSITE-ProRule" id="PRU10141"/>
    </source>
</evidence>
<dbReference type="InterPro" id="IPR011009">
    <property type="entry name" value="Kinase-like_dom_sf"/>
</dbReference>
<dbReference type="FunFam" id="3.30.200.20:FF:000177">
    <property type="entry name" value="Cysteine-rich receptor-like protein kinase 2"/>
    <property type="match status" value="1"/>
</dbReference>
<evidence type="ECO:0000256" key="5">
    <source>
        <dbReference type="ARBA" id="ARBA00022729"/>
    </source>
</evidence>
<keyword evidence="5" id="KW-0732">Signal</keyword>
<evidence type="ECO:0000256" key="9">
    <source>
        <dbReference type="ARBA" id="ARBA00022840"/>
    </source>
</evidence>
<dbReference type="CDD" id="cd14066">
    <property type="entry name" value="STKc_IRAK"/>
    <property type="match status" value="1"/>
</dbReference>
<evidence type="ECO:0000259" key="17">
    <source>
        <dbReference type="PROSITE" id="PS51473"/>
    </source>
</evidence>
<keyword evidence="10 15" id="KW-1133">Transmembrane helix</keyword>
<feature type="domain" description="Protein kinase" evidence="16">
    <location>
        <begin position="417"/>
        <end position="701"/>
    </location>
</feature>
<comment type="subcellular location">
    <subcellularLocation>
        <location evidence="1">Membrane</location>
        <topology evidence="1">Single-pass membrane protein</topology>
    </subcellularLocation>
</comment>
<evidence type="ECO:0000256" key="8">
    <source>
        <dbReference type="ARBA" id="ARBA00022777"/>
    </source>
</evidence>
<proteinExistence type="predicted"/>
<evidence type="ECO:0000256" key="7">
    <source>
        <dbReference type="ARBA" id="ARBA00022741"/>
    </source>
</evidence>
<dbReference type="GO" id="GO:0004674">
    <property type="term" value="F:protein serine/threonine kinase activity"/>
    <property type="evidence" value="ECO:0007669"/>
    <property type="project" value="UniProtKB-KW"/>
</dbReference>
<reference evidence="18" key="1">
    <citation type="journal article" date="2012" name="Nat. Biotechnol.">
        <title>Reference genome sequence of the model plant Setaria.</title>
        <authorList>
            <person name="Bennetzen J.L."/>
            <person name="Schmutz J."/>
            <person name="Wang H."/>
            <person name="Percifield R."/>
            <person name="Hawkins J."/>
            <person name="Pontaroli A.C."/>
            <person name="Estep M."/>
            <person name="Feng L."/>
            <person name="Vaughn J.N."/>
            <person name="Grimwood J."/>
            <person name="Jenkins J."/>
            <person name="Barry K."/>
            <person name="Lindquist E."/>
            <person name="Hellsten U."/>
            <person name="Deshpande S."/>
            <person name="Wang X."/>
            <person name="Wu X."/>
            <person name="Mitros T."/>
            <person name="Triplett J."/>
            <person name="Yang X."/>
            <person name="Ye C.Y."/>
            <person name="Mauro-Herrera M."/>
            <person name="Wang L."/>
            <person name="Li P."/>
            <person name="Sharma M."/>
            <person name="Sharma R."/>
            <person name="Ronald P.C."/>
            <person name="Panaud O."/>
            <person name="Kellogg E.A."/>
            <person name="Brutnell T.P."/>
            <person name="Doust A.N."/>
            <person name="Tuskan G.A."/>
            <person name="Rokhsar D."/>
            <person name="Devos K.M."/>
        </authorList>
    </citation>
    <scope>NUCLEOTIDE SEQUENCE [LARGE SCALE GENOMIC DNA]</scope>
    <source>
        <strain evidence="18">Yugu1</strain>
    </source>
</reference>
<evidence type="ECO:0000256" key="11">
    <source>
        <dbReference type="ARBA" id="ARBA00023136"/>
    </source>
</evidence>
<dbReference type="PROSITE" id="PS00107">
    <property type="entry name" value="PROTEIN_KINASE_ATP"/>
    <property type="match status" value="1"/>
</dbReference>
<evidence type="ECO:0000256" key="14">
    <source>
        <dbReference type="SAM" id="MobiDB-lite"/>
    </source>
</evidence>
<evidence type="ECO:0000256" key="10">
    <source>
        <dbReference type="ARBA" id="ARBA00022989"/>
    </source>
</evidence>
<protein>
    <recommendedName>
        <fullName evidence="19">Cysteine-rich receptor-like protein kinase 10</fullName>
    </recommendedName>
</protein>
<evidence type="ECO:0000256" key="15">
    <source>
        <dbReference type="SAM" id="Phobius"/>
    </source>
</evidence>
<dbReference type="InterPro" id="IPR001245">
    <property type="entry name" value="Ser-Thr/Tyr_kinase_cat_dom"/>
</dbReference>
<dbReference type="EMBL" id="CM003532">
    <property type="protein sequence ID" value="RCV25917.1"/>
    <property type="molecule type" value="Genomic_DNA"/>
</dbReference>
<keyword evidence="7 13" id="KW-0547">Nucleotide-binding</keyword>
<feature type="domain" description="Gnk2-homologous" evidence="17">
    <location>
        <begin position="210"/>
        <end position="319"/>
    </location>
</feature>
<keyword evidence="12" id="KW-0325">Glycoprotein</keyword>
<evidence type="ECO:0000256" key="1">
    <source>
        <dbReference type="ARBA" id="ARBA00004167"/>
    </source>
</evidence>
<reference evidence="18" key="2">
    <citation type="submission" date="2015-07" db="EMBL/GenBank/DDBJ databases">
        <authorList>
            <person name="Noorani M."/>
        </authorList>
    </citation>
    <scope>NUCLEOTIDE SEQUENCE</scope>
    <source>
        <strain evidence="18">Yugu1</strain>
    </source>
</reference>
<gene>
    <name evidence="18" type="ORF">SETIT_5G203300v2</name>
</gene>
<dbReference type="PANTHER" id="PTHR27002:SF911">
    <property type="entry name" value="OS07G0538700 PROTEIN"/>
    <property type="match status" value="1"/>
</dbReference>
<dbReference type="PROSITE" id="PS51473">
    <property type="entry name" value="GNK2"/>
    <property type="match status" value="2"/>
</dbReference>
<feature type="compositionally biased region" description="Pro residues" evidence="14">
    <location>
        <begin position="332"/>
        <end position="344"/>
    </location>
</feature>
<evidence type="ECO:0000256" key="6">
    <source>
        <dbReference type="ARBA" id="ARBA00022737"/>
    </source>
</evidence>
<dbReference type="SMART" id="SM00220">
    <property type="entry name" value="S_TKc"/>
    <property type="match status" value="1"/>
</dbReference>
<dbReference type="AlphaFoldDB" id="A0A368R6V3"/>
<dbReference type="GO" id="GO:0016020">
    <property type="term" value="C:membrane"/>
    <property type="evidence" value="ECO:0007669"/>
    <property type="project" value="UniProtKB-SubCell"/>
</dbReference>
<dbReference type="FunFam" id="1.10.510.10:FF:000384">
    <property type="entry name" value="G-type lectin S-receptor-like serine/threonine-protein kinase"/>
    <property type="match status" value="1"/>
</dbReference>
<keyword evidence="2" id="KW-0723">Serine/threonine-protein kinase</keyword>
<evidence type="ECO:0000256" key="4">
    <source>
        <dbReference type="ARBA" id="ARBA00022692"/>
    </source>
</evidence>
<dbReference type="InterPro" id="IPR000719">
    <property type="entry name" value="Prot_kinase_dom"/>
</dbReference>
<accession>A0A368R6V3</accession>
<dbReference type="PANTHER" id="PTHR27002">
    <property type="entry name" value="RECEPTOR-LIKE SERINE/THREONINE-PROTEIN KINASE SD1-8"/>
    <property type="match status" value="1"/>
</dbReference>
<keyword evidence="11 15" id="KW-0472">Membrane</keyword>
<keyword evidence="6" id="KW-0677">Repeat</keyword>
<dbReference type="Gene3D" id="3.30.430.20">
    <property type="entry name" value="Gnk2 domain, C-X8-C-X2-C motif"/>
    <property type="match status" value="2"/>
</dbReference>
<dbReference type="SUPFAM" id="SSF56112">
    <property type="entry name" value="Protein kinase-like (PK-like)"/>
    <property type="match status" value="1"/>
</dbReference>
<feature type="region of interest" description="Disordered" evidence="14">
    <location>
        <begin position="332"/>
        <end position="351"/>
    </location>
</feature>
<dbReference type="InterPro" id="IPR002902">
    <property type="entry name" value="GNK2"/>
</dbReference>
<evidence type="ECO:0000256" key="2">
    <source>
        <dbReference type="ARBA" id="ARBA00022527"/>
    </source>
</evidence>
<dbReference type="CDD" id="cd23509">
    <property type="entry name" value="Gnk2-like"/>
    <property type="match status" value="2"/>
</dbReference>
<dbReference type="InterPro" id="IPR038408">
    <property type="entry name" value="GNK2_sf"/>
</dbReference>
<evidence type="ECO:0000256" key="12">
    <source>
        <dbReference type="ARBA" id="ARBA00023180"/>
    </source>
</evidence>
<evidence type="ECO:0000259" key="16">
    <source>
        <dbReference type="PROSITE" id="PS50011"/>
    </source>
</evidence>
<keyword evidence="9 13" id="KW-0067">ATP-binding</keyword>
<dbReference type="InterPro" id="IPR017441">
    <property type="entry name" value="Protein_kinase_ATP_BS"/>
</dbReference>
<name>A0A368R6V3_SETIT</name>
<evidence type="ECO:0008006" key="19">
    <source>
        <dbReference type="Google" id="ProtNLM"/>
    </source>
</evidence>
<dbReference type="GO" id="GO:0005524">
    <property type="term" value="F:ATP binding"/>
    <property type="evidence" value="ECO:0007669"/>
    <property type="project" value="UniProtKB-UniRule"/>
</dbReference>
<dbReference type="Gene3D" id="3.30.200.20">
    <property type="entry name" value="Phosphorylase Kinase, domain 1"/>
    <property type="match status" value="1"/>
</dbReference>
<keyword evidence="3" id="KW-0808">Transferase</keyword>
<evidence type="ECO:0000256" key="3">
    <source>
        <dbReference type="ARBA" id="ARBA00022679"/>
    </source>
</evidence>
<organism evidence="18">
    <name type="scientific">Setaria italica</name>
    <name type="common">Foxtail millet</name>
    <name type="synonym">Panicum italicum</name>
    <dbReference type="NCBI Taxonomy" id="4555"/>
    <lineage>
        <taxon>Eukaryota</taxon>
        <taxon>Viridiplantae</taxon>
        <taxon>Streptophyta</taxon>
        <taxon>Embryophyta</taxon>
        <taxon>Tracheophyta</taxon>
        <taxon>Spermatophyta</taxon>
        <taxon>Magnoliopsida</taxon>
        <taxon>Liliopsida</taxon>
        <taxon>Poales</taxon>
        <taxon>Poaceae</taxon>
        <taxon>PACMAD clade</taxon>
        <taxon>Panicoideae</taxon>
        <taxon>Panicodae</taxon>
        <taxon>Paniceae</taxon>
        <taxon>Cenchrinae</taxon>
        <taxon>Setaria</taxon>
    </lineage>
</organism>
<keyword evidence="4 15" id="KW-0812">Transmembrane</keyword>
<feature type="binding site" evidence="13">
    <location>
        <position position="445"/>
    </location>
    <ligand>
        <name>ATP</name>
        <dbReference type="ChEBI" id="CHEBI:30616"/>
    </ligand>
</feature>
<dbReference type="InterPro" id="IPR008271">
    <property type="entry name" value="Ser/Thr_kinase_AS"/>
</dbReference>
<dbReference type="OrthoDB" id="675736at2759"/>
<sequence length="745" mass="80603">MVFSFHCVTKIMTKESSGRVAQPPPSSSAVRCSALRHGVWGRGHHGFKQVAIVPWRTKSKQLSPLPLAMLAGRYAAAAAAALALLLLLRPATAAAPNCDASTTYTANSTFQANLDRLAAVLPVNASASPAGFATVTVGVTPEQANGLALCRGDTNASTCAACVTAAFQEAKQTCPFDKGASILRDACNLQFAGRQFLDFLRPDQWIVQELVPGIDTAVASVNASDAWFSAAVTGIFTAIINSAVAATNSTRKYFTTAEMAFNPKIYGLAQCAPDLTPDQCRGCLGYIQSEIMARHMDGRPQSNVGAVVWCLLRYSVLSPIYEGRAMLQLAAPPEPPPVATPSPATPESGAGRKGITAGVSVGIAGFVVLMLILSVFFFLRFRRRIKATKKGHPLKKIGNPQCTVFDLMTLQEATEHLSEKNKLGEGGFGTVYKGILSDGEEIAVKTLLGRTGHALHQLHNEIQVLAKLQHKNLVRLLGYCLHQNDTLLVYEYIKNGSLDSILFDKTTGNALHWEQQYNIILGIAKGILYLHEDSSTRIIHRDLKANNILLDDDMEPKIADFGLARLLGEGHTLTQTARVVGTFGYMAPEYAMHGLVSPKVDIFSFGVLVLEIVTRRSNCGSDDYSAVNLLSDVWAHWTKGSISQMLDQSLVGYGRIQALRCIHVGLLCVQVDPDDRPDISAVVFMLTRDGMELQPPEQPAFFFARGSPSASRSDGQSSYVYDRSSSILEQDISVNGLTVTEPYPR</sequence>
<dbReference type="PROSITE" id="PS00108">
    <property type="entry name" value="PROTEIN_KINASE_ST"/>
    <property type="match status" value="1"/>
</dbReference>
<evidence type="ECO:0000313" key="18">
    <source>
        <dbReference type="EMBL" id="RCV25917.1"/>
    </source>
</evidence>
<dbReference type="Pfam" id="PF07714">
    <property type="entry name" value="PK_Tyr_Ser-Thr"/>
    <property type="match status" value="1"/>
</dbReference>
<feature type="transmembrane region" description="Helical" evidence="15">
    <location>
        <begin position="355"/>
        <end position="379"/>
    </location>
</feature>
<feature type="domain" description="Gnk2-homologous" evidence="17">
    <location>
        <begin position="92"/>
        <end position="196"/>
    </location>
</feature>
<dbReference type="Gene3D" id="1.10.510.10">
    <property type="entry name" value="Transferase(Phosphotransferase) domain 1"/>
    <property type="match status" value="1"/>
</dbReference>